<comment type="caution">
    <text evidence="1">The sequence shown here is derived from an EMBL/GenBank/DDBJ whole genome shotgun (WGS) entry which is preliminary data.</text>
</comment>
<name>A0ABU6XYZ8_9FABA</name>
<reference evidence="1 2" key="1">
    <citation type="journal article" date="2023" name="Plants (Basel)">
        <title>Bridging the Gap: Combining Genomics and Transcriptomics Approaches to Understand Stylosanthes scabra, an Orphan Legume from the Brazilian Caatinga.</title>
        <authorList>
            <person name="Ferreira-Neto J.R.C."/>
            <person name="da Silva M.D."/>
            <person name="Binneck E."/>
            <person name="de Melo N.F."/>
            <person name="da Silva R.H."/>
            <person name="de Melo A.L.T.M."/>
            <person name="Pandolfi V."/>
            <person name="Bustamante F.O."/>
            <person name="Brasileiro-Vidal A.C."/>
            <person name="Benko-Iseppon A.M."/>
        </authorList>
    </citation>
    <scope>NUCLEOTIDE SEQUENCE [LARGE SCALE GENOMIC DNA]</scope>
    <source>
        <tissue evidence="1">Leaves</tissue>
    </source>
</reference>
<dbReference type="EMBL" id="JASCZI010214852">
    <property type="protein sequence ID" value="MED6202265.1"/>
    <property type="molecule type" value="Genomic_DNA"/>
</dbReference>
<keyword evidence="2" id="KW-1185">Reference proteome</keyword>
<gene>
    <name evidence="1" type="ORF">PIB30_103615</name>
</gene>
<proteinExistence type="predicted"/>
<protein>
    <submittedName>
        <fullName evidence="1">Uncharacterized protein</fullName>
    </submittedName>
</protein>
<evidence type="ECO:0000313" key="2">
    <source>
        <dbReference type="Proteomes" id="UP001341840"/>
    </source>
</evidence>
<organism evidence="1 2">
    <name type="scientific">Stylosanthes scabra</name>
    <dbReference type="NCBI Taxonomy" id="79078"/>
    <lineage>
        <taxon>Eukaryota</taxon>
        <taxon>Viridiplantae</taxon>
        <taxon>Streptophyta</taxon>
        <taxon>Embryophyta</taxon>
        <taxon>Tracheophyta</taxon>
        <taxon>Spermatophyta</taxon>
        <taxon>Magnoliopsida</taxon>
        <taxon>eudicotyledons</taxon>
        <taxon>Gunneridae</taxon>
        <taxon>Pentapetalae</taxon>
        <taxon>rosids</taxon>
        <taxon>fabids</taxon>
        <taxon>Fabales</taxon>
        <taxon>Fabaceae</taxon>
        <taxon>Papilionoideae</taxon>
        <taxon>50 kb inversion clade</taxon>
        <taxon>dalbergioids sensu lato</taxon>
        <taxon>Dalbergieae</taxon>
        <taxon>Pterocarpus clade</taxon>
        <taxon>Stylosanthes</taxon>
    </lineage>
</organism>
<feature type="non-terminal residue" evidence="1">
    <location>
        <position position="66"/>
    </location>
</feature>
<accession>A0ABU6XYZ8</accession>
<sequence length="66" mass="6928">MAHAEACGDAMTTESIQNGILNPCGCARGRAGARPGQRPPYVESESHAAALSGRVAAWVLCFRKID</sequence>
<dbReference type="Proteomes" id="UP001341840">
    <property type="component" value="Unassembled WGS sequence"/>
</dbReference>
<evidence type="ECO:0000313" key="1">
    <source>
        <dbReference type="EMBL" id="MED6202265.1"/>
    </source>
</evidence>